<dbReference type="Gene3D" id="1.20.58.390">
    <property type="entry name" value="Neurotransmitter-gated ion-channel transmembrane domain"/>
    <property type="match status" value="1"/>
</dbReference>
<dbReference type="GO" id="GO:0004888">
    <property type="term" value="F:transmembrane signaling receptor activity"/>
    <property type="evidence" value="ECO:0007669"/>
    <property type="project" value="InterPro"/>
</dbReference>
<proteinExistence type="predicted"/>
<dbReference type="CDD" id="cd00112">
    <property type="entry name" value="LDLa"/>
    <property type="match status" value="1"/>
</dbReference>
<dbReference type="InterPro" id="IPR006201">
    <property type="entry name" value="Neur_channel"/>
</dbReference>
<dbReference type="InterPro" id="IPR006202">
    <property type="entry name" value="Neur_chan_lig-bd"/>
</dbReference>
<keyword evidence="3 4" id="KW-1015">Disulfide bond</keyword>
<dbReference type="InterPro" id="IPR018000">
    <property type="entry name" value="Neurotransmitter_ion_chnl_CS"/>
</dbReference>
<protein>
    <recommendedName>
        <fullName evidence="6">C-type lectin domain-containing protein</fullName>
    </recommendedName>
</protein>
<dbReference type="Proteomes" id="UP001497623">
    <property type="component" value="Unassembled WGS sequence"/>
</dbReference>
<accession>A0AAV2QPI0</accession>
<evidence type="ECO:0000256" key="5">
    <source>
        <dbReference type="SAM" id="Phobius"/>
    </source>
</evidence>
<dbReference type="Pfam" id="PF02931">
    <property type="entry name" value="Neur_chan_LBD"/>
    <property type="match status" value="1"/>
</dbReference>
<evidence type="ECO:0000256" key="2">
    <source>
        <dbReference type="ARBA" id="ARBA00023136"/>
    </source>
</evidence>
<keyword evidence="5" id="KW-0812">Transmembrane</keyword>
<name>A0AAV2QPI0_MEGNR</name>
<evidence type="ECO:0000259" key="6">
    <source>
        <dbReference type="PROSITE" id="PS50041"/>
    </source>
</evidence>
<reference evidence="7 8" key="1">
    <citation type="submission" date="2024-05" db="EMBL/GenBank/DDBJ databases">
        <authorList>
            <person name="Wallberg A."/>
        </authorList>
    </citation>
    <scope>NUCLEOTIDE SEQUENCE [LARGE SCALE GENOMIC DNA]</scope>
</reference>
<organism evidence="7 8">
    <name type="scientific">Meganyctiphanes norvegica</name>
    <name type="common">Northern krill</name>
    <name type="synonym">Thysanopoda norvegica</name>
    <dbReference type="NCBI Taxonomy" id="48144"/>
    <lineage>
        <taxon>Eukaryota</taxon>
        <taxon>Metazoa</taxon>
        <taxon>Ecdysozoa</taxon>
        <taxon>Arthropoda</taxon>
        <taxon>Crustacea</taxon>
        <taxon>Multicrustacea</taxon>
        <taxon>Malacostraca</taxon>
        <taxon>Eumalacostraca</taxon>
        <taxon>Eucarida</taxon>
        <taxon>Euphausiacea</taxon>
        <taxon>Euphausiidae</taxon>
        <taxon>Meganyctiphanes</taxon>
    </lineage>
</organism>
<dbReference type="Gene3D" id="3.10.100.10">
    <property type="entry name" value="Mannose-Binding Protein A, subunit A"/>
    <property type="match status" value="1"/>
</dbReference>
<dbReference type="InterPro" id="IPR001304">
    <property type="entry name" value="C-type_lectin-like"/>
</dbReference>
<feature type="disulfide bond" evidence="4">
    <location>
        <begin position="309"/>
        <end position="321"/>
    </location>
</feature>
<dbReference type="GO" id="GO:0016020">
    <property type="term" value="C:membrane"/>
    <property type="evidence" value="ECO:0007669"/>
    <property type="project" value="UniProtKB-SubCell"/>
</dbReference>
<evidence type="ECO:0000256" key="4">
    <source>
        <dbReference type="PROSITE-ProRule" id="PRU00124"/>
    </source>
</evidence>
<evidence type="ECO:0000313" key="8">
    <source>
        <dbReference type="Proteomes" id="UP001497623"/>
    </source>
</evidence>
<feature type="domain" description="C-type lectin" evidence="6">
    <location>
        <begin position="70"/>
        <end position="202"/>
    </location>
</feature>
<feature type="disulfide bond" evidence="4">
    <location>
        <begin position="316"/>
        <end position="334"/>
    </location>
</feature>
<dbReference type="CDD" id="cd00037">
    <property type="entry name" value="CLECT"/>
    <property type="match status" value="1"/>
</dbReference>
<keyword evidence="5" id="KW-1133">Transmembrane helix</keyword>
<dbReference type="SMART" id="SM00192">
    <property type="entry name" value="LDLa"/>
    <property type="match status" value="1"/>
</dbReference>
<dbReference type="InterPro" id="IPR016186">
    <property type="entry name" value="C-type_lectin-like/link_sf"/>
</dbReference>
<sequence length="615" mass="71153">FSEFETFRGVIADFRIYDTMLSTESIVNISLCEDENALNSPIIDYSNIRSDYKNIGVEIEEYIDTNLFCSKKSSYDIIIAETLTYEQSDLLCQTLGARMSIPSDKAQNDRFYKQGLPYVDVCDMNRDDMIWLGVTGNVESKRWYNDEFDTDLNFTNFDPFDDISWEEANMCVTISGNRGNGEYEPGTWHQTDCGDEYCVACQYASVKYLQVRGLCETSLFDRKFLIREFNGSVIFVGLFYSIIEWVPYIGGSDGTGHGFWKMYRYDLPNVKAFIERRSPTHYPTGLNMWKVEDDECGFEEEMPLIITSCGDGMFSCDDGSCRNREDRCDTEFHCPEGTDELECDPIILSALYDSESPPPRPGPRKPLEIEVHITVLTIKSFQIEKFKFACEIDMKLSWKDERLDFKNLQIDNLLNNVNLKRQQPWLPELDIVSGDVVFSRTQRNLFEVYIKRMSEPLEDSDINFREDELFSSSSNYLVLSQQLTVETTCDFNLFAFPFDVQTCFMVIMLNGQMKQFLTLTPDKGGGVQFIGNKKLREYSLDSVKMLPFEKYNYTGLGIKLRFHNLFTFYVSNTYLPTFIMLIIGYMTFIFPLDDFNDRIMVALTSLLVEAALFTQ</sequence>
<evidence type="ECO:0000256" key="1">
    <source>
        <dbReference type="ARBA" id="ARBA00004141"/>
    </source>
</evidence>
<dbReference type="InterPro" id="IPR016187">
    <property type="entry name" value="CTDL_fold"/>
</dbReference>
<dbReference type="InterPro" id="IPR038050">
    <property type="entry name" value="Neuro_actylchol_rec"/>
</dbReference>
<evidence type="ECO:0000256" key="3">
    <source>
        <dbReference type="ARBA" id="ARBA00023157"/>
    </source>
</evidence>
<dbReference type="InterPro" id="IPR002172">
    <property type="entry name" value="LDrepeatLR_classA_rpt"/>
</dbReference>
<dbReference type="SMART" id="SM00034">
    <property type="entry name" value="CLECT"/>
    <property type="match status" value="1"/>
</dbReference>
<dbReference type="SUPFAM" id="SSF56436">
    <property type="entry name" value="C-type lectin-like"/>
    <property type="match status" value="1"/>
</dbReference>
<dbReference type="GO" id="GO:0005230">
    <property type="term" value="F:extracellular ligand-gated monoatomic ion channel activity"/>
    <property type="evidence" value="ECO:0007669"/>
    <property type="project" value="InterPro"/>
</dbReference>
<feature type="transmembrane region" description="Helical" evidence="5">
    <location>
        <begin position="574"/>
        <end position="592"/>
    </location>
</feature>
<dbReference type="AlphaFoldDB" id="A0AAV2QPI0"/>
<dbReference type="Gene3D" id="2.70.170.10">
    <property type="entry name" value="Neurotransmitter-gated ion-channel ligand-binding domain"/>
    <property type="match status" value="1"/>
</dbReference>
<dbReference type="EMBL" id="CAXKWB010009529">
    <property type="protein sequence ID" value="CAL4095075.1"/>
    <property type="molecule type" value="Genomic_DNA"/>
</dbReference>
<comment type="caution">
    <text evidence="7">The sequence shown here is derived from an EMBL/GenBank/DDBJ whole genome shotgun (WGS) entry which is preliminary data.</text>
</comment>
<keyword evidence="2 5" id="KW-0472">Membrane</keyword>
<dbReference type="Gene3D" id="4.10.400.10">
    <property type="entry name" value="Low-density Lipoprotein Receptor"/>
    <property type="match status" value="1"/>
</dbReference>
<comment type="subcellular location">
    <subcellularLocation>
        <location evidence="1">Membrane</location>
        <topology evidence="1">Multi-pass membrane protein</topology>
    </subcellularLocation>
</comment>
<feature type="non-terminal residue" evidence="7">
    <location>
        <position position="1"/>
    </location>
</feature>
<feature type="non-terminal residue" evidence="7">
    <location>
        <position position="615"/>
    </location>
</feature>
<dbReference type="PROSITE" id="PS50068">
    <property type="entry name" value="LDLRA_2"/>
    <property type="match status" value="1"/>
</dbReference>
<gene>
    <name evidence="7" type="ORF">MNOR_LOCUS15317</name>
</gene>
<keyword evidence="8" id="KW-1185">Reference proteome</keyword>
<dbReference type="PANTHER" id="PTHR18945">
    <property type="entry name" value="NEUROTRANSMITTER GATED ION CHANNEL"/>
    <property type="match status" value="1"/>
</dbReference>
<dbReference type="PROSITE" id="PS00236">
    <property type="entry name" value="NEUROTR_ION_CHANNEL"/>
    <property type="match status" value="1"/>
</dbReference>
<evidence type="ECO:0000313" key="7">
    <source>
        <dbReference type="EMBL" id="CAL4095075.1"/>
    </source>
</evidence>
<feature type="disulfide bond" evidence="4">
    <location>
        <begin position="328"/>
        <end position="343"/>
    </location>
</feature>
<dbReference type="InterPro" id="IPR036055">
    <property type="entry name" value="LDL_receptor-like_sf"/>
</dbReference>
<dbReference type="InterPro" id="IPR036734">
    <property type="entry name" value="Neur_chan_lig-bd_sf"/>
</dbReference>
<dbReference type="SUPFAM" id="SSF63712">
    <property type="entry name" value="Nicotinic receptor ligand binding domain-like"/>
    <property type="match status" value="1"/>
</dbReference>
<dbReference type="SUPFAM" id="SSF57424">
    <property type="entry name" value="LDL receptor-like module"/>
    <property type="match status" value="1"/>
</dbReference>
<dbReference type="PROSITE" id="PS50041">
    <property type="entry name" value="C_TYPE_LECTIN_2"/>
    <property type="match status" value="1"/>
</dbReference>
<dbReference type="Pfam" id="PF00059">
    <property type="entry name" value="Lectin_C"/>
    <property type="match status" value="1"/>
</dbReference>